<dbReference type="SUPFAM" id="SSF53474">
    <property type="entry name" value="alpha/beta-Hydrolases"/>
    <property type="match status" value="1"/>
</dbReference>
<dbReference type="PANTHER" id="PTHR36837:SF2">
    <property type="entry name" value="POLY(3-HYDROXYALKANOATE) POLYMERASE SUBUNIT PHAC"/>
    <property type="match status" value="1"/>
</dbReference>
<feature type="domain" description="AB hydrolase-1" evidence="7">
    <location>
        <begin position="69"/>
        <end position="336"/>
    </location>
</feature>
<evidence type="ECO:0000259" key="7">
    <source>
        <dbReference type="Pfam" id="PF00561"/>
    </source>
</evidence>
<evidence type="ECO:0000256" key="3">
    <source>
        <dbReference type="ARBA" id="ARBA00022679"/>
    </source>
</evidence>
<keyword evidence="4" id="KW-0583">PHB biosynthesis</keyword>
<comment type="caution">
    <text evidence="8">The sequence shown here is derived from an EMBL/GenBank/DDBJ whole genome shotgun (WGS) entry which is preliminary data.</text>
</comment>
<gene>
    <name evidence="8" type="primary">phaC</name>
    <name evidence="8" type="ORF">EOE65_03685</name>
</gene>
<evidence type="ECO:0000256" key="5">
    <source>
        <dbReference type="ARBA" id="ARBA00023315"/>
    </source>
</evidence>
<dbReference type="Proteomes" id="UP000282818">
    <property type="component" value="Unassembled WGS sequence"/>
</dbReference>
<dbReference type="InterPro" id="IPR051321">
    <property type="entry name" value="PHA/PHB_synthase"/>
</dbReference>
<evidence type="ECO:0000256" key="1">
    <source>
        <dbReference type="ARBA" id="ARBA00004683"/>
    </source>
</evidence>
<evidence type="ECO:0000256" key="2">
    <source>
        <dbReference type="ARBA" id="ARBA00019065"/>
    </source>
</evidence>
<protein>
    <recommendedName>
        <fullName evidence="2">Poly(3-hydroxyalkanoate) polymerase subunit PhaC</fullName>
    </recommendedName>
    <alternativeName>
        <fullName evidence="6">PHB synthase subunit PhaC</fullName>
    </alternativeName>
</protein>
<dbReference type="InterPro" id="IPR029058">
    <property type="entry name" value="AB_hydrolase_fold"/>
</dbReference>
<accession>A0A437QE13</accession>
<dbReference type="InterPro" id="IPR010125">
    <property type="entry name" value="PHA_synth_III_C"/>
</dbReference>
<dbReference type="NCBIfam" id="TIGR01836">
    <property type="entry name" value="PHA_synth_III_C"/>
    <property type="match status" value="1"/>
</dbReference>
<reference evidence="8 9" key="1">
    <citation type="submission" date="2019-01" db="EMBL/GenBank/DDBJ databases">
        <authorList>
            <person name="Chen W.-M."/>
        </authorList>
    </citation>
    <scope>NUCLEOTIDE SEQUENCE [LARGE SCALE GENOMIC DNA]</scope>
    <source>
        <strain evidence="8 9">HPM-16</strain>
    </source>
</reference>
<evidence type="ECO:0000313" key="9">
    <source>
        <dbReference type="Proteomes" id="UP000282818"/>
    </source>
</evidence>
<dbReference type="PANTHER" id="PTHR36837">
    <property type="entry name" value="POLY(3-HYDROXYALKANOATE) POLYMERASE SUBUNIT PHAC"/>
    <property type="match status" value="1"/>
</dbReference>
<dbReference type="InterPro" id="IPR000073">
    <property type="entry name" value="AB_hydrolase_1"/>
</dbReference>
<dbReference type="RefSeq" id="WP_127692938.1">
    <property type="nucleotide sequence ID" value="NZ_SACQ01000001.1"/>
</dbReference>
<name>A0A437QE13_9GAMM</name>
<dbReference type="GO" id="GO:0042619">
    <property type="term" value="P:poly-hydroxybutyrate biosynthetic process"/>
    <property type="evidence" value="ECO:0007669"/>
    <property type="project" value="UniProtKB-KW"/>
</dbReference>
<dbReference type="GO" id="GO:0016746">
    <property type="term" value="F:acyltransferase activity"/>
    <property type="evidence" value="ECO:0007669"/>
    <property type="project" value="UniProtKB-KW"/>
</dbReference>
<comment type="pathway">
    <text evidence="1">Biopolymer metabolism; poly-(R)-3-hydroxybutanoate biosynthesis.</text>
</comment>
<organism evidence="8 9">
    <name type="scientific">Neptunomonas marina</name>
    <dbReference type="NCBI Taxonomy" id="1815562"/>
    <lineage>
        <taxon>Bacteria</taxon>
        <taxon>Pseudomonadati</taxon>
        <taxon>Pseudomonadota</taxon>
        <taxon>Gammaproteobacteria</taxon>
        <taxon>Oceanospirillales</taxon>
        <taxon>Oceanospirillaceae</taxon>
        <taxon>Neptunomonas</taxon>
    </lineage>
</organism>
<keyword evidence="3" id="KW-0808">Transferase</keyword>
<proteinExistence type="predicted"/>
<keyword evidence="5" id="KW-0012">Acyltransferase</keyword>
<sequence length="356" mass="40078">MSGLKFDAELLETEFKELYRQLSTCADTLAKISAVEVAPTQSESIFHYDKLTLNFYPGDRSVSERPSTPLLICYALVNRWYMLDLDAGRSLIQRLNALGVDIYVIDWGYPDRTDRFTDLDDYLNDYLLSCVEQTCQHAGAEQINLLGVCQGGTLSLCFTALYPERIKNLITMVTPVDFHTAENILSRLVRNIDVDLAVNTFGNIPGSMLNQVFRSLSPMKLGPQKTLDLPKQLQTPEQAEAFLRMERWINDSPDLAGSAYREFVQWFFQQNQLVANQLQIGSEAVRLADIRCPIFNIYGTQDHLVPPCASKALGSLVGTTDYTEQAIEAGHIGVFVGNRARKTLPLAISQWLYSRD</sequence>
<dbReference type="AlphaFoldDB" id="A0A437QE13"/>
<dbReference type="Pfam" id="PF00561">
    <property type="entry name" value="Abhydrolase_1"/>
    <property type="match status" value="1"/>
</dbReference>
<dbReference type="UniPathway" id="UPA00917"/>
<evidence type="ECO:0000313" key="8">
    <source>
        <dbReference type="EMBL" id="RVU32770.1"/>
    </source>
</evidence>
<dbReference type="Gene3D" id="3.40.50.1820">
    <property type="entry name" value="alpha/beta hydrolase"/>
    <property type="match status" value="1"/>
</dbReference>
<keyword evidence="9" id="KW-1185">Reference proteome</keyword>
<evidence type="ECO:0000256" key="4">
    <source>
        <dbReference type="ARBA" id="ARBA00022752"/>
    </source>
</evidence>
<dbReference type="EMBL" id="SACQ01000001">
    <property type="protein sequence ID" value="RVU32770.1"/>
    <property type="molecule type" value="Genomic_DNA"/>
</dbReference>
<evidence type="ECO:0000256" key="6">
    <source>
        <dbReference type="ARBA" id="ARBA00033356"/>
    </source>
</evidence>